<gene>
    <name evidence="2" type="ORF">SAMN05661003_10136</name>
</gene>
<organism evidence="2 3">
    <name type="scientific">Desulfuromonas thiophila</name>
    <dbReference type="NCBI Taxonomy" id="57664"/>
    <lineage>
        <taxon>Bacteria</taxon>
        <taxon>Pseudomonadati</taxon>
        <taxon>Thermodesulfobacteriota</taxon>
        <taxon>Desulfuromonadia</taxon>
        <taxon>Desulfuromonadales</taxon>
        <taxon>Desulfuromonadaceae</taxon>
        <taxon>Desulfuromonas</taxon>
    </lineage>
</organism>
<accession>A0A1G6WUK1</accession>
<sequence>MSRLLISAATPESEPQGDGVRLGVIACSALRLELENLLADVPEVSRVIFLDATLHNEPQNMRQRLETEIRALASEVDAIFLGYGFCRSLRDLEQAFDLPVILPQFDDCISLLLSPERYNEEIRREAGTWFIPPGYAMISAKMVIESLKLDRVVRYGKDPMAMARRLFSHYRRGLFIDTGAGERETLLAAARQFCNDFNLSLETTTGDTRRLELWLAKARVAAARAAKRRCAAASSSCHSDGAI</sequence>
<dbReference type="STRING" id="57664.SAMN05661003_10136"/>
<dbReference type="OrthoDB" id="9787351at2"/>
<dbReference type="InterPro" id="IPR012437">
    <property type="entry name" value="DUF1638"/>
</dbReference>
<keyword evidence="3" id="KW-1185">Reference proteome</keyword>
<evidence type="ECO:0000313" key="3">
    <source>
        <dbReference type="Proteomes" id="UP000243205"/>
    </source>
</evidence>
<dbReference type="AlphaFoldDB" id="A0A1G6WUK1"/>
<proteinExistence type="predicted"/>
<name>A0A1G6WUK1_9BACT</name>
<protein>
    <recommendedName>
        <fullName evidence="1">DUF1638 domain-containing protein</fullName>
    </recommendedName>
</protein>
<dbReference type="Pfam" id="PF07796">
    <property type="entry name" value="DUF1638"/>
    <property type="match status" value="1"/>
</dbReference>
<evidence type="ECO:0000259" key="1">
    <source>
        <dbReference type="Pfam" id="PF07796"/>
    </source>
</evidence>
<dbReference type="EMBL" id="FNAQ01000001">
    <property type="protein sequence ID" value="SDD69572.1"/>
    <property type="molecule type" value="Genomic_DNA"/>
</dbReference>
<reference evidence="3" key="1">
    <citation type="submission" date="2016-10" db="EMBL/GenBank/DDBJ databases">
        <authorList>
            <person name="Varghese N."/>
            <person name="Submissions S."/>
        </authorList>
    </citation>
    <scope>NUCLEOTIDE SEQUENCE [LARGE SCALE GENOMIC DNA]</scope>
    <source>
        <strain evidence="3">DSM 8987</strain>
    </source>
</reference>
<feature type="domain" description="DUF1638" evidence="1">
    <location>
        <begin position="49"/>
        <end position="212"/>
    </location>
</feature>
<evidence type="ECO:0000313" key="2">
    <source>
        <dbReference type="EMBL" id="SDD69572.1"/>
    </source>
</evidence>
<dbReference type="RefSeq" id="WP_092075200.1">
    <property type="nucleotide sequence ID" value="NZ_FNAQ01000001.1"/>
</dbReference>
<dbReference type="Proteomes" id="UP000243205">
    <property type="component" value="Unassembled WGS sequence"/>
</dbReference>